<dbReference type="KEGG" id="shr:100913471"/>
<comment type="subunit">
    <text evidence="12">Homodimer. Interacts with CSF1R.</text>
</comment>
<evidence type="ECO:0000256" key="10">
    <source>
        <dbReference type="ARBA" id="ARBA00056911"/>
    </source>
</evidence>
<dbReference type="RefSeq" id="XP_031805831.1">
    <property type="nucleotide sequence ID" value="XM_031949971.1"/>
</dbReference>
<dbReference type="FunFam" id="1.20.1250.80:FF:000001">
    <property type="entry name" value="Interleukin-34"/>
    <property type="match status" value="1"/>
</dbReference>
<proteinExistence type="inferred from homology"/>
<evidence type="ECO:0000256" key="7">
    <source>
        <dbReference type="ARBA" id="ARBA00023030"/>
    </source>
</evidence>
<evidence type="ECO:0000256" key="8">
    <source>
        <dbReference type="ARBA" id="ARBA00023180"/>
    </source>
</evidence>
<keyword evidence="9" id="KW-0395">Inflammatory response</keyword>
<dbReference type="GO" id="GO:0005615">
    <property type="term" value="C:extracellular space"/>
    <property type="evidence" value="ECO:0007669"/>
    <property type="project" value="UniProtKB-KW"/>
</dbReference>
<evidence type="ECO:0000256" key="11">
    <source>
        <dbReference type="ARBA" id="ARBA00061176"/>
    </source>
</evidence>
<dbReference type="RefSeq" id="XP_031805833.1">
    <property type="nucleotide sequence ID" value="XM_031949973.1"/>
</dbReference>
<dbReference type="CTD" id="146433"/>
<evidence type="ECO:0000256" key="3">
    <source>
        <dbReference type="ARBA" id="ARBA00022525"/>
    </source>
</evidence>
<dbReference type="RefSeq" id="XP_031805832.1">
    <property type="nucleotide sequence ID" value="XM_031949972.1"/>
</dbReference>
<feature type="chain" id="PRO_5029668315" description="Interleukin-34" evidence="14">
    <location>
        <begin position="24"/>
        <end position="247"/>
    </location>
</feature>
<keyword evidence="4" id="KW-0399">Innate immunity</keyword>
<dbReference type="Proteomes" id="UP000007648">
    <property type="component" value="Unassembled WGS sequence"/>
</dbReference>
<dbReference type="GO" id="GO:0008284">
    <property type="term" value="P:positive regulation of cell population proliferation"/>
    <property type="evidence" value="ECO:0007669"/>
    <property type="project" value="InterPro"/>
</dbReference>
<dbReference type="Gene3D" id="1.20.1250.80">
    <property type="entry name" value="Interleukin-34"/>
    <property type="match status" value="1"/>
</dbReference>
<evidence type="ECO:0000313" key="15">
    <source>
        <dbReference type="Ensembl" id="ENSSHAP00000029796.1"/>
    </source>
</evidence>
<dbReference type="Ensembl" id="ENSSHAT00000045922.1">
    <property type="protein sequence ID" value="ENSSHAP00000029796.1"/>
    <property type="gene ID" value="ENSSHAG00000032160.1"/>
</dbReference>
<evidence type="ECO:0000256" key="1">
    <source>
        <dbReference type="ARBA" id="ARBA00004613"/>
    </source>
</evidence>
<feature type="signal peptide" evidence="14">
    <location>
        <begin position="1"/>
        <end position="23"/>
    </location>
</feature>
<evidence type="ECO:0000313" key="16">
    <source>
        <dbReference type="Proteomes" id="UP000007648"/>
    </source>
</evidence>
<dbReference type="RefSeq" id="XP_031805829.1">
    <property type="nucleotide sequence ID" value="XM_031949969.1"/>
</dbReference>
<evidence type="ECO:0000256" key="6">
    <source>
        <dbReference type="ARBA" id="ARBA00022859"/>
    </source>
</evidence>
<evidence type="ECO:0000256" key="5">
    <source>
        <dbReference type="ARBA" id="ARBA00022729"/>
    </source>
</evidence>
<evidence type="ECO:0000256" key="14">
    <source>
        <dbReference type="SAM" id="SignalP"/>
    </source>
</evidence>
<evidence type="ECO:0000256" key="12">
    <source>
        <dbReference type="ARBA" id="ARBA00064090"/>
    </source>
</evidence>
<comment type="similarity">
    <text evidence="11">Belongs to the IL-34 family.</text>
</comment>
<dbReference type="InterPro" id="IPR020415">
    <property type="entry name" value="IL-34"/>
</dbReference>
<keyword evidence="2" id="KW-0202">Cytokine</keyword>
<dbReference type="GO" id="GO:0005125">
    <property type="term" value="F:cytokine activity"/>
    <property type="evidence" value="ECO:0007669"/>
    <property type="project" value="UniProtKB-KW"/>
</dbReference>
<dbReference type="GO" id="GO:0008083">
    <property type="term" value="F:growth factor activity"/>
    <property type="evidence" value="ECO:0007669"/>
    <property type="project" value="UniProtKB-KW"/>
</dbReference>
<dbReference type="RefSeq" id="XP_031805830.1">
    <property type="nucleotide sequence ID" value="XM_031949970.1"/>
</dbReference>
<dbReference type="GeneTree" id="ENSGT00390000000932"/>
<keyword evidence="16" id="KW-1185">Reference proteome</keyword>
<protein>
    <recommendedName>
        <fullName evidence="13">Interleukin-34</fullName>
    </recommendedName>
</protein>
<dbReference type="GO" id="GO:0045651">
    <property type="term" value="P:positive regulation of macrophage differentiation"/>
    <property type="evidence" value="ECO:0007669"/>
    <property type="project" value="TreeGrafter"/>
</dbReference>
<dbReference type="GO" id="GO:0045657">
    <property type="term" value="P:positive regulation of monocyte differentiation"/>
    <property type="evidence" value="ECO:0007669"/>
    <property type="project" value="TreeGrafter"/>
</dbReference>
<sequence>MPRGGYLSLYLCIFLGTIRGGEGLEAHTKECAITGSLREKLQYKNRLRFMKHYFPIDYRISVPYEDVLRLANISRLQQAEVSQPNLRYLWASVNCNIMEIIQNVLLKDHPSWAYIQEIYELLIYVREIAMDLQVDPKVETILTLANSGRDRKLVKPKALLDNCYKVMDLLYCLCCKESNIRNWEDCVVPQAQPHSRPPPPQCSGPATLLYHPTQPRTALVRERELRPLQVEAEPSGKAKLGEERFIP</sequence>
<dbReference type="PANTHER" id="PTHR28606:SF1">
    <property type="entry name" value="INTERLEUKIN-34"/>
    <property type="match status" value="1"/>
</dbReference>
<dbReference type="OrthoDB" id="9902423at2759"/>
<accession>A0A7N4NX32</accession>
<evidence type="ECO:0000256" key="13">
    <source>
        <dbReference type="ARBA" id="ARBA00072560"/>
    </source>
</evidence>
<dbReference type="InParanoid" id="A0A7N4NX32"/>
<dbReference type="AlphaFoldDB" id="A0A7N4NX32"/>
<keyword evidence="8" id="KW-0325">Glycoprotein</keyword>
<gene>
    <name evidence="15" type="primary">IL34</name>
</gene>
<comment type="function">
    <text evidence="10">Cytokine that promotes the proliferation, survival and differentiation of monocytes and macrophages. Promotes the release of pro-inflammatory chemokines, and thereby plays an important role in innate immunity and in inflammatory processes. Plays an important role in the regulation of osteoclast proliferation and differentiation, and in the regulation of bone resorption. Signaling via CSF1R and its downstream effectors stimulates phosphorylation of MAPK1/ERK2 AND MAPK3/ERK1.</text>
</comment>
<dbReference type="GO" id="GO:0005157">
    <property type="term" value="F:macrophage colony-stimulating factor receptor binding"/>
    <property type="evidence" value="ECO:0007669"/>
    <property type="project" value="InterPro"/>
</dbReference>
<dbReference type="GeneID" id="100913471"/>
<evidence type="ECO:0000256" key="9">
    <source>
        <dbReference type="ARBA" id="ARBA00023198"/>
    </source>
</evidence>
<dbReference type="PRINTS" id="PR01938">
    <property type="entry name" value="INTRLEUKIN34"/>
</dbReference>
<keyword evidence="3" id="KW-0964">Secreted</keyword>
<reference evidence="15" key="3">
    <citation type="submission" date="2025-09" db="UniProtKB">
        <authorList>
            <consortium name="Ensembl"/>
        </authorList>
    </citation>
    <scope>IDENTIFICATION</scope>
</reference>
<evidence type="ECO:0000256" key="2">
    <source>
        <dbReference type="ARBA" id="ARBA00022514"/>
    </source>
</evidence>
<dbReference type="PANTHER" id="PTHR28606">
    <property type="entry name" value="INTERLEUKIN-34"/>
    <property type="match status" value="1"/>
</dbReference>
<dbReference type="Pfam" id="PF15036">
    <property type="entry name" value="IL34"/>
    <property type="match status" value="1"/>
</dbReference>
<keyword evidence="6" id="KW-0391">Immunity</keyword>
<keyword evidence="5 14" id="KW-0732">Signal</keyword>
<comment type="subcellular location">
    <subcellularLocation>
        <location evidence="1">Secreted</location>
    </subcellularLocation>
</comment>
<dbReference type="GO" id="GO:0045087">
    <property type="term" value="P:innate immune response"/>
    <property type="evidence" value="ECO:0007669"/>
    <property type="project" value="UniProtKB-KW"/>
</dbReference>
<name>A0A7N4NX32_SARHA</name>
<dbReference type="GO" id="GO:0010604">
    <property type="term" value="P:positive regulation of macromolecule metabolic process"/>
    <property type="evidence" value="ECO:0007669"/>
    <property type="project" value="UniProtKB-ARBA"/>
</dbReference>
<reference evidence="15 16" key="1">
    <citation type="journal article" date="2011" name="Proc. Natl. Acad. Sci. U.S.A.">
        <title>Genetic diversity and population structure of the endangered marsupial Sarcophilus harrisii (Tasmanian devil).</title>
        <authorList>
            <person name="Miller W."/>
            <person name="Hayes V.M."/>
            <person name="Ratan A."/>
            <person name="Petersen D.C."/>
            <person name="Wittekindt N.E."/>
            <person name="Miller J."/>
            <person name="Walenz B."/>
            <person name="Knight J."/>
            <person name="Qi J."/>
            <person name="Zhao F."/>
            <person name="Wang Q."/>
            <person name="Bedoya-Reina O.C."/>
            <person name="Katiyar N."/>
            <person name="Tomsho L.P."/>
            <person name="Kasson L.M."/>
            <person name="Hardie R.A."/>
            <person name="Woodbridge P."/>
            <person name="Tindall E.A."/>
            <person name="Bertelsen M.F."/>
            <person name="Dixon D."/>
            <person name="Pyecroft S."/>
            <person name="Helgen K.M."/>
            <person name="Lesk A.M."/>
            <person name="Pringle T.H."/>
            <person name="Patterson N."/>
            <person name="Zhang Y."/>
            <person name="Kreiss A."/>
            <person name="Woods G.M."/>
            <person name="Jones M.E."/>
            <person name="Schuster S.C."/>
        </authorList>
    </citation>
    <scope>NUCLEOTIDE SEQUENCE [LARGE SCALE GENOMIC DNA]</scope>
</reference>
<dbReference type="FunCoup" id="A0A7N4NX32">
    <property type="interactions" value="443"/>
</dbReference>
<organism evidence="15 16">
    <name type="scientific">Sarcophilus harrisii</name>
    <name type="common">Tasmanian devil</name>
    <name type="synonym">Sarcophilus laniarius</name>
    <dbReference type="NCBI Taxonomy" id="9305"/>
    <lineage>
        <taxon>Eukaryota</taxon>
        <taxon>Metazoa</taxon>
        <taxon>Chordata</taxon>
        <taxon>Craniata</taxon>
        <taxon>Vertebrata</taxon>
        <taxon>Euteleostomi</taxon>
        <taxon>Mammalia</taxon>
        <taxon>Metatheria</taxon>
        <taxon>Dasyuromorphia</taxon>
        <taxon>Dasyuridae</taxon>
        <taxon>Sarcophilus</taxon>
    </lineage>
</organism>
<dbReference type="GO" id="GO:0006954">
    <property type="term" value="P:inflammatory response"/>
    <property type="evidence" value="ECO:0007669"/>
    <property type="project" value="UniProtKB-KW"/>
</dbReference>
<evidence type="ECO:0000256" key="4">
    <source>
        <dbReference type="ARBA" id="ARBA00022588"/>
    </source>
</evidence>
<keyword evidence="7" id="KW-0339">Growth factor</keyword>
<dbReference type="InterPro" id="IPR038328">
    <property type="entry name" value="IL-34_sf"/>
</dbReference>
<reference evidence="15" key="2">
    <citation type="submission" date="2025-08" db="UniProtKB">
        <authorList>
            <consortium name="Ensembl"/>
        </authorList>
    </citation>
    <scope>IDENTIFICATION</scope>
</reference>